<feature type="compositionally biased region" description="Basic residues" evidence="1">
    <location>
        <begin position="7"/>
        <end position="16"/>
    </location>
</feature>
<feature type="region of interest" description="Disordered" evidence="1">
    <location>
        <begin position="1"/>
        <end position="53"/>
    </location>
</feature>
<gene>
    <name evidence="2" type="ORF">EDM22_16300</name>
</gene>
<evidence type="ECO:0000313" key="2">
    <source>
        <dbReference type="EMBL" id="RNB45356.1"/>
    </source>
</evidence>
<dbReference type="Proteomes" id="UP000275048">
    <property type="component" value="Unassembled WGS sequence"/>
</dbReference>
<dbReference type="EMBL" id="RHHB01000049">
    <property type="protein sequence ID" value="RNB45356.1"/>
    <property type="molecule type" value="Genomic_DNA"/>
</dbReference>
<feature type="region of interest" description="Disordered" evidence="1">
    <location>
        <begin position="452"/>
        <end position="473"/>
    </location>
</feature>
<dbReference type="InterPro" id="IPR025447">
    <property type="entry name" value="DUF4192"/>
</dbReference>
<evidence type="ECO:0000256" key="1">
    <source>
        <dbReference type="SAM" id="MobiDB-lite"/>
    </source>
</evidence>
<keyword evidence="3" id="KW-1185">Reference proteome</keyword>
<evidence type="ECO:0000313" key="3">
    <source>
        <dbReference type="Proteomes" id="UP000275048"/>
    </source>
</evidence>
<protein>
    <submittedName>
        <fullName evidence="2">DUF4192 family protein</fullName>
    </submittedName>
</protein>
<dbReference type="OrthoDB" id="4954868at2"/>
<reference evidence="2 3" key="1">
    <citation type="submission" date="2018-10" db="EMBL/GenBank/DDBJ databases">
        <title>Isolation, diversity and antibacterial activity of antinobacteria from the wheat rhizosphere soil.</title>
        <authorList>
            <person name="Sun T."/>
        </authorList>
    </citation>
    <scope>NUCLEOTIDE SEQUENCE [LARGE SCALE GENOMIC DNA]</scope>
    <source>
        <strain evidence="2 3">SJ-23</strain>
    </source>
</reference>
<sequence length="473" mass="50088">MRWPARGGRRTRRPSRSRSCSQPADSSSTAPGAARRLPASDQARQRRMPQAHARRMTTIIRAEAAHDFLALLPSLAGYSPERSLLAVAFRGNRTAGVIRHDLPRRASDRSAVASLLVAALCRMPGVDAVVAVAYTDDPFARRRGLPERALLQTVVARAEEAGFLVRDALCVAADGWGSLRDPATPVQGHPLALIETSSAASHPVCREARTGGVADLAVLPDAEPEVAEAVARTLAALVDDDGRAGGFDSRRSRPVERLLEALGPLVDPVEFVEVLLAEAPEHIDADRLAWLVHLAGRPAFRDAMMLQFAFGPVIGELALDDSIDANERAAASGVSIDELVARELAEGAPDGVDGFLSRLLLGQTTARPEPRRIERSIAVLRRAIAQAPPAYRPGSLCIAAWLAWSLGRGSAAAGFLDQALAIDGTHSMARLLCTFLGSGAIPEWAFSSTAVPATGADGGSDQVGRSRPSPGDQ</sequence>
<dbReference type="Pfam" id="PF13830">
    <property type="entry name" value="DUF4192"/>
    <property type="match status" value="2"/>
</dbReference>
<accession>A0A3M8A2N4</accession>
<name>A0A3M8A2N4_9MICO</name>
<dbReference type="AlphaFoldDB" id="A0A3M8A2N4"/>
<organism evidence="2 3">
    <name type="scientific">Agromyces tardus</name>
    <dbReference type="NCBI Taxonomy" id="2583849"/>
    <lineage>
        <taxon>Bacteria</taxon>
        <taxon>Bacillati</taxon>
        <taxon>Actinomycetota</taxon>
        <taxon>Actinomycetes</taxon>
        <taxon>Micrococcales</taxon>
        <taxon>Microbacteriaceae</taxon>
        <taxon>Agromyces</taxon>
    </lineage>
</organism>
<comment type="caution">
    <text evidence="2">The sequence shown here is derived from an EMBL/GenBank/DDBJ whole genome shotgun (WGS) entry which is preliminary data.</text>
</comment>
<proteinExistence type="predicted"/>